<gene>
    <name evidence="1" type="ORF">NM208_g10567</name>
</gene>
<organism evidence="1 2">
    <name type="scientific">Fusarium decemcellulare</name>
    <dbReference type="NCBI Taxonomy" id="57161"/>
    <lineage>
        <taxon>Eukaryota</taxon>
        <taxon>Fungi</taxon>
        <taxon>Dikarya</taxon>
        <taxon>Ascomycota</taxon>
        <taxon>Pezizomycotina</taxon>
        <taxon>Sordariomycetes</taxon>
        <taxon>Hypocreomycetidae</taxon>
        <taxon>Hypocreales</taxon>
        <taxon>Nectriaceae</taxon>
        <taxon>Fusarium</taxon>
        <taxon>Fusarium decemcellulare species complex</taxon>
    </lineage>
</organism>
<reference evidence="1" key="1">
    <citation type="submission" date="2022-08" db="EMBL/GenBank/DDBJ databases">
        <title>Genome Sequence of Fusarium decemcellulare.</title>
        <authorList>
            <person name="Buettner E."/>
        </authorList>
    </citation>
    <scope>NUCLEOTIDE SEQUENCE</scope>
    <source>
        <strain evidence="1">Babe19</strain>
    </source>
</reference>
<sequence>MLALLIDDGELVILIMQNTFIQSIGTLVSTRNLERASRWSKLLFAPPAAYHQPTAQRDDDIWASYKIYTRHVDDFTHVKWVDLDLLQGRKVAGGYLALCPSCTDSS</sequence>
<evidence type="ECO:0000313" key="2">
    <source>
        <dbReference type="Proteomes" id="UP001148629"/>
    </source>
</evidence>
<protein>
    <submittedName>
        <fullName evidence="1">Uncharacterized protein</fullName>
    </submittedName>
</protein>
<dbReference type="Proteomes" id="UP001148629">
    <property type="component" value="Unassembled WGS sequence"/>
</dbReference>
<accession>A0ACC1RXF9</accession>
<evidence type="ECO:0000313" key="1">
    <source>
        <dbReference type="EMBL" id="KAJ3527711.1"/>
    </source>
</evidence>
<name>A0ACC1RXF9_9HYPO</name>
<comment type="caution">
    <text evidence="1">The sequence shown here is derived from an EMBL/GenBank/DDBJ whole genome shotgun (WGS) entry which is preliminary data.</text>
</comment>
<keyword evidence="2" id="KW-1185">Reference proteome</keyword>
<dbReference type="EMBL" id="JANRMS010001516">
    <property type="protein sequence ID" value="KAJ3527711.1"/>
    <property type="molecule type" value="Genomic_DNA"/>
</dbReference>
<proteinExistence type="predicted"/>